<accession>A0AB34NWZ0</accession>
<dbReference type="SUPFAM" id="SSF55486">
    <property type="entry name" value="Metalloproteases ('zincins'), catalytic domain"/>
    <property type="match status" value="1"/>
</dbReference>
<sequence length="828" mass="96609">MTDQINTQNKIVDLMKQKYGLTHISKTITVTPNDTLYTLYRKTARYLYKNGVENGDYTDKDEVLALSHKLDIKENEIKKVDSSKLAPEEKIEFEKKFKFKNTQKDKWEDHIYQYQKDGEKTFIFIKPNGSIPSTYYGQRRYWTDTNEAIKQRASLNTYYNGLPDTDTTPWITRANKRHEKVYFTAYSRDLLIGYDKLNIDLKRNFKEKSLEPLNELIDNLTDPKNSGSSNEYLFFPDAYYEIFAKQAHMPTYEEWQNAPEESLLKIRINKEDTEKTPKPKSAIEKELSEYLINKDQIIPKTTVSNVLSENRTLNFVNRYLKDTYNLTLQQQYDAEQARSSHATFFQTKKNIDKTTQIEMEYLTNDLSKHFKKVEIDNDVDLEELKKFIPELKQTVSALPHAKSGIKPILRFRKLKNHRALGMFTPINNTLAVDFRYDKKTKETGLQSFVHEYGHFLDYNYNGRSNLPLSINKNFSDSLQSIQAEIGNSSTALTPKESAYLKTPSEVFARAFETYASNLGLNNSVIKDKEIYNSKIDIKYSTFTPDIKKKISSYFDKQFPTMKQKIRQLSQGNEKVVENEKTKIYRYYSPFRPINPGTYPMKNFKPLKVENFDERKDVGGNVKAWGYVEYLNKLSLEEQQNYDLIDEKPIKVAQAIQELNQKKRLNLTDISVNSSNPSQVEYTVWGNAESANKHKGLFATLNINTKEIDDTDESSIIKSIQKTLLSQQNTLSKSKFYDSEFIVAIKSNINKLQNIPDQQSRTQKEKGLSKAEMHRQAFLISRGRMQPTQDSKTMELSQKFKEKWATRRGEINKKELARKHAMQSRNLER</sequence>
<gene>
    <name evidence="3" type="ORF">HMPREF5175_01895</name>
</gene>
<organism evidence="3 4">
    <name type="scientific">Lactobacillus gasseri SV-16A-US</name>
    <dbReference type="NCBI Taxonomy" id="575604"/>
    <lineage>
        <taxon>Bacteria</taxon>
        <taxon>Bacillati</taxon>
        <taxon>Bacillota</taxon>
        <taxon>Bacilli</taxon>
        <taxon>Lactobacillales</taxon>
        <taxon>Lactobacillaceae</taxon>
        <taxon>Lactobacillus</taxon>
    </lineage>
</organism>
<dbReference type="AlphaFoldDB" id="A0AB34NWZ0"/>
<evidence type="ECO:0000313" key="4">
    <source>
        <dbReference type="Proteomes" id="UP000030761"/>
    </source>
</evidence>
<protein>
    <recommendedName>
        <fullName evidence="2">Defence against restriction A C-terminal domain-containing protein</fullName>
    </recommendedName>
</protein>
<dbReference type="EMBL" id="KN050677">
    <property type="protein sequence ID" value="KFL96382.1"/>
    <property type="molecule type" value="Genomic_DNA"/>
</dbReference>
<name>A0AB34NWZ0_LACGS</name>
<dbReference type="GO" id="GO:0008237">
    <property type="term" value="F:metallopeptidase activity"/>
    <property type="evidence" value="ECO:0007669"/>
    <property type="project" value="InterPro"/>
</dbReference>
<dbReference type="InterPro" id="IPR024079">
    <property type="entry name" value="MetalloPept_cat_dom_sf"/>
</dbReference>
<evidence type="ECO:0000256" key="1">
    <source>
        <dbReference type="SAM" id="MobiDB-lite"/>
    </source>
</evidence>
<evidence type="ECO:0000313" key="3">
    <source>
        <dbReference type="EMBL" id="KFL96382.1"/>
    </source>
</evidence>
<proteinExistence type="predicted"/>
<reference evidence="3 4" key="1">
    <citation type="submission" date="2010-03" db="EMBL/GenBank/DDBJ databases">
        <title>The Genome Sequence of Lactobacillus gasseri strain SV-16A-US.</title>
        <authorList>
            <consortium name="The Broad Institute Genome Sequencing Platform"/>
            <person name="Ward D."/>
            <person name="Earl A."/>
            <person name="Feldgarden M."/>
            <person name="Gevers D."/>
            <person name="Young S.K."/>
            <person name="Zeng Q."/>
            <person name="Koehrsen M."/>
            <person name="Alvarado L."/>
            <person name="Berlin A."/>
            <person name="Bochicchio J."/>
            <person name="Borenstein D."/>
            <person name="Chapman S.B."/>
            <person name="Chen Z."/>
            <person name="Engels R."/>
            <person name="Freedman E."/>
            <person name="Gellesch M."/>
            <person name="Goldberg J."/>
            <person name="Griggs A."/>
            <person name="Gujja S."/>
            <person name="Heilman E."/>
            <person name="Heiman D."/>
            <person name="Hepburn T."/>
            <person name="Howarth C."/>
            <person name="Jen D."/>
            <person name="Larson L."/>
            <person name="Mehta T."/>
            <person name="Park D."/>
            <person name="Pearson M."/>
            <person name="Roberts A."/>
            <person name="Saif S."/>
            <person name="Shea T."/>
            <person name="Shenoy N."/>
            <person name="Sisk P."/>
            <person name="Stolte C."/>
            <person name="Sykes S."/>
            <person name="Thomson T."/>
            <person name="Walk T."/>
            <person name="White J."/>
            <person name="Yandava C."/>
            <person name="Liu Y."/>
            <person name="Xu Q."/>
            <person name="Haas B."/>
            <person name="Nusbaum C."/>
            <person name="Birren B."/>
        </authorList>
    </citation>
    <scope>NUCLEOTIDE SEQUENCE [LARGE SCALE GENOMIC DNA]</scope>
    <source>
        <strain evidence="3 4">SV-16A-US</strain>
    </source>
</reference>
<dbReference type="Proteomes" id="UP000030761">
    <property type="component" value="Unassembled WGS sequence"/>
</dbReference>
<dbReference type="InterPro" id="IPR041501">
    <property type="entry name" value="DarA_C"/>
</dbReference>
<dbReference type="Pfam" id="PF18789">
    <property type="entry name" value="DarA_C"/>
    <property type="match status" value="1"/>
</dbReference>
<evidence type="ECO:0000259" key="2">
    <source>
        <dbReference type="Pfam" id="PF18789"/>
    </source>
</evidence>
<dbReference type="RefSeq" id="WP_230579458.1">
    <property type="nucleotide sequence ID" value="NZ_KN050677.1"/>
</dbReference>
<feature type="domain" description="Defence against restriction A C-terminal" evidence="2">
    <location>
        <begin position="582"/>
        <end position="644"/>
    </location>
</feature>
<dbReference type="Gene3D" id="3.40.390.10">
    <property type="entry name" value="Collagenase (Catalytic Domain)"/>
    <property type="match status" value="1"/>
</dbReference>
<feature type="region of interest" description="Disordered" evidence="1">
    <location>
        <begin position="806"/>
        <end position="828"/>
    </location>
</feature>